<accession>A0A0T7FPA7</accession>
<protein>
    <submittedName>
        <fullName evidence="3">Activator of Hsp90 ATPase 1 family protein</fullName>
    </submittedName>
</protein>
<dbReference type="Pfam" id="PF08327">
    <property type="entry name" value="AHSA1"/>
    <property type="match status" value="1"/>
</dbReference>
<evidence type="ECO:0000313" key="3">
    <source>
        <dbReference type="EMBL" id="CDZ36862.1"/>
    </source>
</evidence>
<organism evidence="3 4">
    <name type="scientific">Neorhizobium galegae bv. officinalis</name>
    <dbReference type="NCBI Taxonomy" id="323656"/>
    <lineage>
        <taxon>Bacteria</taxon>
        <taxon>Pseudomonadati</taxon>
        <taxon>Pseudomonadota</taxon>
        <taxon>Alphaproteobacteria</taxon>
        <taxon>Hyphomicrobiales</taxon>
        <taxon>Rhizobiaceae</taxon>
        <taxon>Rhizobium/Agrobacterium group</taxon>
        <taxon>Neorhizobium</taxon>
    </lineage>
</organism>
<comment type="similarity">
    <text evidence="1">Belongs to the AHA1 family.</text>
</comment>
<dbReference type="RefSeq" id="WP_046667638.1">
    <property type="nucleotide sequence ID" value="NZ_CCRH01000009.1"/>
</dbReference>
<gene>
    <name evidence="3" type="ORF">NGAL_HAMBI1145_35860</name>
</gene>
<dbReference type="CDD" id="cd08896">
    <property type="entry name" value="SRPBCC_CalC_Aha1-like_3"/>
    <property type="match status" value="1"/>
</dbReference>
<dbReference type="Proteomes" id="UP000046176">
    <property type="component" value="Unassembled WGS sequence"/>
</dbReference>
<dbReference type="OrthoDB" id="9805228at2"/>
<evidence type="ECO:0000256" key="1">
    <source>
        <dbReference type="ARBA" id="ARBA00006817"/>
    </source>
</evidence>
<sequence>MTQMFNPDLDLTISRLIKAPRSAVWNAWTDKASFEQWWIPAPALCRVAAMDIRPGGAFETQMSENGGEFGPHLSACFLAADDQERIVFTNALTGGWRPAEQPFMTAIITFKDHSQGTEYLAHVMHKSPEDRKMHDELGFFDGWGTVIEQLAKLVERQH</sequence>
<reference evidence="3 4" key="1">
    <citation type="submission" date="2014-08" db="EMBL/GenBank/DDBJ databases">
        <authorList>
            <person name="Chen Y.-H."/>
        </authorList>
    </citation>
    <scope>NUCLEOTIDE SEQUENCE [LARGE SCALE GENOMIC DNA]</scope>
</reference>
<dbReference type="Gene3D" id="3.30.530.20">
    <property type="match status" value="1"/>
</dbReference>
<evidence type="ECO:0000313" key="4">
    <source>
        <dbReference type="Proteomes" id="UP000046176"/>
    </source>
</evidence>
<evidence type="ECO:0000259" key="2">
    <source>
        <dbReference type="Pfam" id="PF08327"/>
    </source>
</evidence>
<dbReference type="AlphaFoldDB" id="A0A0T7FPA7"/>
<name>A0A0T7FPA7_NEOGA</name>
<dbReference type="EMBL" id="CCRH01000009">
    <property type="protein sequence ID" value="CDZ36862.1"/>
    <property type="molecule type" value="Genomic_DNA"/>
</dbReference>
<dbReference type="SUPFAM" id="SSF55961">
    <property type="entry name" value="Bet v1-like"/>
    <property type="match status" value="1"/>
</dbReference>
<feature type="domain" description="Activator of Hsp90 ATPase homologue 1/2-like C-terminal" evidence="2">
    <location>
        <begin position="18"/>
        <end position="155"/>
    </location>
</feature>
<dbReference type="InterPro" id="IPR023393">
    <property type="entry name" value="START-like_dom_sf"/>
</dbReference>
<dbReference type="InterPro" id="IPR013538">
    <property type="entry name" value="ASHA1/2-like_C"/>
</dbReference>
<proteinExistence type="inferred from homology"/>